<reference evidence="1" key="1">
    <citation type="submission" date="2014-11" db="EMBL/GenBank/DDBJ databases">
        <authorList>
            <person name="Amaro Gonzalez C."/>
        </authorList>
    </citation>
    <scope>NUCLEOTIDE SEQUENCE</scope>
</reference>
<organism evidence="1">
    <name type="scientific">Anguilla anguilla</name>
    <name type="common">European freshwater eel</name>
    <name type="synonym">Muraena anguilla</name>
    <dbReference type="NCBI Taxonomy" id="7936"/>
    <lineage>
        <taxon>Eukaryota</taxon>
        <taxon>Metazoa</taxon>
        <taxon>Chordata</taxon>
        <taxon>Craniata</taxon>
        <taxon>Vertebrata</taxon>
        <taxon>Euteleostomi</taxon>
        <taxon>Actinopterygii</taxon>
        <taxon>Neopterygii</taxon>
        <taxon>Teleostei</taxon>
        <taxon>Anguilliformes</taxon>
        <taxon>Anguillidae</taxon>
        <taxon>Anguilla</taxon>
    </lineage>
</organism>
<evidence type="ECO:0000313" key="1">
    <source>
        <dbReference type="EMBL" id="JAH59587.1"/>
    </source>
</evidence>
<dbReference type="EMBL" id="GBXM01048990">
    <property type="protein sequence ID" value="JAH59587.1"/>
    <property type="molecule type" value="Transcribed_RNA"/>
</dbReference>
<accession>A0A0E9U1G6</accession>
<reference evidence="1" key="2">
    <citation type="journal article" date="2015" name="Fish Shellfish Immunol.">
        <title>Early steps in the European eel (Anguilla anguilla)-Vibrio vulnificus interaction in the gills: Role of the RtxA13 toxin.</title>
        <authorList>
            <person name="Callol A."/>
            <person name="Pajuelo D."/>
            <person name="Ebbesson L."/>
            <person name="Teles M."/>
            <person name="MacKenzie S."/>
            <person name="Amaro C."/>
        </authorList>
    </citation>
    <scope>NUCLEOTIDE SEQUENCE</scope>
</reference>
<protein>
    <submittedName>
        <fullName evidence="1">Uncharacterized protein</fullName>
    </submittedName>
</protein>
<sequence>MLKSSHLHTASKMITRKWIPLYSPRIINTISSTATIRLHMLF</sequence>
<proteinExistence type="predicted"/>
<dbReference type="AlphaFoldDB" id="A0A0E9U1G6"/>
<name>A0A0E9U1G6_ANGAN</name>